<dbReference type="InterPro" id="IPR037401">
    <property type="entry name" value="SnoaL-like"/>
</dbReference>
<dbReference type="Pfam" id="PF12680">
    <property type="entry name" value="SnoaL_2"/>
    <property type="match status" value="1"/>
</dbReference>
<reference evidence="2 3" key="1">
    <citation type="submission" date="2020-03" db="EMBL/GenBank/DDBJ databases">
        <title>Sequencing the genomes of 1000 actinobacteria strains.</title>
        <authorList>
            <person name="Klenk H.-P."/>
        </authorList>
    </citation>
    <scope>NUCLEOTIDE SEQUENCE [LARGE SCALE GENOMIC DNA]</scope>
    <source>
        <strain evidence="2 3">DSM 45685</strain>
    </source>
</reference>
<evidence type="ECO:0000313" key="2">
    <source>
        <dbReference type="EMBL" id="NIJ11471.1"/>
    </source>
</evidence>
<protein>
    <recommendedName>
        <fullName evidence="1">SnoaL-like domain-containing protein</fullName>
    </recommendedName>
</protein>
<dbReference type="SUPFAM" id="SSF54427">
    <property type="entry name" value="NTF2-like"/>
    <property type="match status" value="1"/>
</dbReference>
<accession>A0A7X5ZQH2</accession>
<dbReference type="AlphaFoldDB" id="A0A7X5ZQH2"/>
<gene>
    <name evidence="2" type="ORF">FHU38_001815</name>
</gene>
<dbReference type="EMBL" id="JAAOYM010000001">
    <property type="protein sequence ID" value="NIJ11471.1"/>
    <property type="molecule type" value="Genomic_DNA"/>
</dbReference>
<proteinExistence type="predicted"/>
<comment type="caution">
    <text evidence="2">The sequence shown here is derived from an EMBL/GenBank/DDBJ whole genome shotgun (WGS) entry which is preliminary data.</text>
</comment>
<dbReference type="Proteomes" id="UP000545493">
    <property type="component" value="Unassembled WGS sequence"/>
</dbReference>
<name>A0A7X5ZQH2_9PSEU</name>
<sequence length="136" mass="15015">MNDPTTRSPREVFEDRLRLAQQRDFEEGIARNFAPDCVALTGSGVFHGHEGLRRLAEMLADELPTGRWNYRVQLVEGNVAYLEWSEWSADSGDAVVDDGADSFVIADGRVVAQTIHYTVRSPTGDVLIGPDGAPLR</sequence>
<dbReference type="Gene3D" id="3.10.450.50">
    <property type="match status" value="1"/>
</dbReference>
<organism evidence="2 3">
    <name type="scientific">Saccharomonospora amisosensis</name>
    <dbReference type="NCBI Taxonomy" id="1128677"/>
    <lineage>
        <taxon>Bacteria</taxon>
        <taxon>Bacillati</taxon>
        <taxon>Actinomycetota</taxon>
        <taxon>Actinomycetes</taxon>
        <taxon>Pseudonocardiales</taxon>
        <taxon>Pseudonocardiaceae</taxon>
        <taxon>Saccharomonospora</taxon>
    </lineage>
</organism>
<dbReference type="InterPro" id="IPR032710">
    <property type="entry name" value="NTF2-like_dom_sf"/>
</dbReference>
<evidence type="ECO:0000313" key="3">
    <source>
        <dbReference type="Proteomes" id="UP000545493"/>
    </source>
</evidence>
<evidence type="ECO:0000259" key="1">
    <source>
        <dbReference type="Pfam" id="PF12680"/>
    </source>
</evidence>
<keyword evidence="3" id="KW-1185">Reference proteome</keyword>
<feature type="domain" description="SnoaL-like" evidence="1">
    <location>
        <begin position="21"/>
        <end position="112"/>
    </location>
</feature>
<dbReference type="RefSeq" id="WP_167168834.1">
    <property type="nucleotide sequence ID" value="NZ_JAAOYM010000001.1"/>
</dbReference>